<dbReference type="EMBL" id="JABBYC010000001">
    <property type="protein sequence ID" value="MBL0884880.1"/>
    <property type="molecule type" value="Genomic_DNA"/>
</dbReference>
<accession>A0ABS1LF41</accession>
<reference evidence="1 2" key="1">
    <citation type="journal article" date="2021" name="Arch. Microbiol.">
        <title>Myceligenerans indicum sp. nov., an actinobacterium isolated from mangrove sediment of Sundarbans, India.</title>
        <authorList>
            <person name="Asha K."/>
            <person name="Bhadury P."/>
        </authorList>
    </citation>
    <scope>NUCLEOTIDE SEQUENCE [LARGE SCALE GENOMIC DNA]</scope>
    <source>
        <strain evidence="1 2">I2</strain>
    </source>
</reference>
<gene>
    <name evidence="1" type="ORF">HGK34_01055</name>
</gene>
<keyword evidence="2" id="KW-1185">Reference proteome</keyword>
<evidence type="ECO:0000313" key="1">
    <source>
        <dbReference type="EMBL" id="MBL0884880.1"/>
    </source>
</evidence>
<dbReference type="RefSeq" id="WP_201844695.1">
    <property type="nucleotide sequence ID" value="NZ_JABBYC010000001.1"/>
</dbReference>
<proteinExistence type="predicted"/>
<organism evidence="1 2">
    <name type="scientific">Myceligenerans indicum</name>
    <dbReference type="NCBI Taxonomy" id="2593663"/>
    <lineage>
        <taxon>Bacteria</taxon>
        <taxon>Bacillati</taxon>
        <taxon>Actinomycetota</taxon>
        <taxon>Actinomycetes</taxon>
        <taxon>Micrococcales</taxon>
        <taxon>Promicromonosporaceae</taxon>
        <taxon>Myceligenerans</taxon>
    </lineage>
</organism>
<dbReference type="Proteomes" id="UP000675409">
    <property type="component" value="Unassembled WGS sequence"/>
</dbReference>
<evidence type="ECO:0000313" key="2">
    <source>
        <dbReference type="Proteomes" id="UP000675409"/>
    </source>
</evidence>
<sequence length="185" mass="19475">MNPSDARWSNLAADLDALADAHDAAESDAMVAELTRAEHATISLADRLRAAVGGAVVVDLADGEPVRGVVREAAATWLLLQGAARTPARHLVPLAAIDGLSGLGPGSVPAVHREPAITTLLRGMQRDRRIVLVRTRGRESRGRIARVGADHLDLEVLDGGYRDGRVVPFAALLCVSHAPPGVERS</sequence>
<name>A0ABS1LF41_9MICO</name>
<protein>
    <submittedName>
        <fullName evidence="1">Uncharacterized protein</fullName>
    </submittedName>
</protein>
<comment type="caution">
    <text evidence="1">The sequence shown here is derived from an EMBL/GenBank/DDBJ whole genome shotgun (WGS) entry which is preliminary data.</text>
</comment>